<dbReference type="PANTHER" id="PTHR43649">
    <property type="entry name" value="ARABINOSE-BINDING PROTEIN-RELATED"/>
    <property type="match status" value="1"/>
</dbReference>
<dbReference type="Gene3D" id="3.40.190.10">
    <property type="entry name" value="Periplasmic binding protein-like II"/>
    <property type="match status" value="1"/>
</dbReference>
<feature type="signal peptide" evidence="1">
    <location>
        <begin position="1"/>
        <end position="20"/>
    </location>
</feature>
<dbReference type="InterPro" id="IPR050490">
    <property type="entry name" value="Bact_solute-bd_prot1"/>
</dbReference>
<dbReference type="EMBL" id="CYYV01000004">
    <property type="protein sequence ID" value="CUN87433.1"/>
    <property type="molecule type" value="Genomic_DNA"/>
</dbReference>
<dbReference type="InterPro" id="IPR006059">
    <property type="entry name" value="SBP"/>
</dbReference>
<protein>
    <submittedName>
        <fullName evidence="4">ABC transporter substrate-binding protein</fullName>
    </submittedName>
    <submittedName>
        <fullName evidence="3">Maltose-binding periplasmic proteins/domains</fullName>
    </submittedName>
</protein>
<evidence type="ECO:0000256" key="1">
    <source>
        <dbReference type="SAM" id="SignalP"/>
    </source>
</evidence>
<dbReference type="Pfam" id="PF01547">
    <property type="entry name" value="SBP_bac_1"/>
    <property type="match status" value="1"/>
</dbReference>
<dbReference type="PROSITE" id="PS51257">
    <property type="entry name" value="PROKAR_LIPOPROTEIN"/>
    <property type="match status" value="1"/>
</dbReference>
<proteinExistence type="predicted"/>
<dbReference type="EMBL" id="JAKNFS010000014">
    <property type="protein sequence ID" value="MCG4765999.1"/>
    <property type="molecule type" value="Genomic_DNA"/>
</dbReference>
<evidence type="ECO:0000313" key="3">
    <source>
        <dbReference type="EMBL" id="CUN87433.1"/>
    </source>
</evidence>
<dbReference type="Proteomes" id="UP000737612">
    <property type="component" value="Unassembled WGS sequence"/>
</dbReference>
<keyword evidence="1" id="KW-0732">Signal</keyword>
<reference evidence="4" key="2">
    <citation type="submission" date="2021-02" db="EMBL/GenBank/DDBJ databases">
        <title>Metagenome-assembled genomes from human diarrheal sample B26.</title>
        <authorList>
            <person name="Ateba T.P."/>
            <person name="Alayande K.A."/>
            <person name="Mwanza M."/>
        </authorList>
    </citation>
    <scope>NUCLEOTIDE SEQUENCE</scope>
    <source>
        <strain evidence="4">06WH</strain>
    </source>
</reference>
<feature type="chain" id="PRO_5041524867" evidence="1">
    <location>
        <begin position="21"/>
        <end position="514"/>
    </location>
</feature>
<evidence type="ECO:0000313" key="6">
    <source>
        <dbReference type="Proteomes" id="UP000095706"/>
    </source>
</evidence>
<dbReference type="Pfam" id="PF12010">
    <property type="entry name" value="DUF3502"/>
    <property type="match status" value="1"/>
</dbReference>
<evidence type="ECO:0000313" key="5">
    <source>
        <dbReference type="EMBL" id="MCG4765999.1"/>
    </source>
</evidence>
<dbReference type="RefSeq" id="WP_055226565.1">
    <property type="nucleotide sequence ID" value="NZ_CABJFB010000012.1"/>
</dbReference>
<dbReference type="AlphaFoldDB" id="A0A174AGV4"/>
<gene>
    <name evidence="3" type="ORF">ERS852406_00818</name>
    <name evidence="4" type="ORF">JTJ23_05190</name>
    <name evidence="5" type="ORF">L0N21_10845</name>
</gene>
<evidence type="ECO:0000313" key="4">
    <source>
        <dbReference type="EMBL" id="MBN2952987.1"/>
    </source>
</evidence>
<dbReference type="Proteomes" id="UP000095706">
    <property type="component" value="Unassembled WGS sequence"/>
</dbReference>
<name>A0A174AGV4_9FIRM</name>
<dbReference type="EMBL" id="JAFHBD010000015">
    <property type="protein sequence ID" value="MBN2952987.1"/>
    <property type="molecule type" value="Genomic_DNA"/>
</dbReference>
<accession>A0A174AGV4</accession>
<dbReference type="SUPFAM" id="SSF53850">
    <property type="entry name" value="Periplasmic binding protein-like II"/>
    <property type="match status" value="1"/>
</dbReference>
<reference evidence="3 6" key="1">
    <citation type="submission" date="2015-09" db="EMBL/GenBank/DDBJ databases">
        <authorList>
            <consortium name="Pathogen Informatics"/>
        </authorList>
    </citation>
    <scope>NUCLEOTIDE SEQUENCE [LARGE SCALE GENOMIC DNA]</scope>
    <source>
        <strain evidence="3 6">2789STDY5608849</strain>
    </source>
</reference>
<organism evidence="3 6">
    <name type="scientific">Fusicatenibacter saccharivorans</name>
    <dbReference type="NCBI Taxonomy" id="1150298"/>
    <lineage>
        <taxon>Bacteria</taxon>
        <taxon>Bacillati</taxon>
        <taxon>Bacillota</taxon>
        <taxon>Clostridia</taxon>
        <taxon>Lachnospirales</taxon>
        <taxon>Lachnospiraceae</taxon>
        <taxon>Fusicatenibacter</taxon>
    </lineage>
</organism>
<reference evidence="5" key="3">
    <citation type="submission" date="2022-01" db="EMBL/GenBank/DDBJ databases">
        <title>Collection of gut derived symbiotic bacterial strains cultured from healthy donors.</title>
        <authorList>
            <person name="Lin H."/>
            <person name="Kohout C."/>
            <person name="Waligurski E."/>
            <person name="Pamer E.G."/>
        </authorList>
    </citation>
    <scope>NUCLEOTIDE SEQUENCE</scope>
    <source>
        <strain evidence="5">DFI.5.49</strain>
    </source>
</reference>
<sequence>MKKKILAILMATLTVGSLLSGCGGAQSGDAAGKQESGKQESSDSEEPAEVVFAYMTQNNIPESSELERIQNLINDYTVDKINTKVKLVLFSNSDYMNQVNLMLASGEQLDLFQAYNTSHLKYIQDGTALDITEYLDNDLKETTETLYDGFLAPTTVEGKTYGILNMGSNYVPGGFTYREDITEKLGIDMSQVTKPEDLTAVFAKVKEAYPDMTIIDPNRANALFESYLGKIDKIDPLGDNIASPVSGVAYQDNATVVDMYETTDFKELCELTRSWFEAGYYASDAATTTATTAELLMSGNCFGTFCGLGNPKIAQQYTNNYGHPFENVQISDSMIWSGNGGAWMVNSGCKDPSAACKFMNLLYTDAYVDNLLVYGEEGVDYKLDENGCAVAPDGYTDLNSVAYTNNMNYYFWGNKWLTYPVAGGLYGEEKETNKQQNYDGDHSNYYGFLYDYSDKEAEYTACQNIVEEYKKSLWVGAADVDTTLAEMTKRLKAAGMDDLIQAKQEQLDAWMSSK</sequence>
<dbReference type="InterPro" id="IPR022627">
    <property type="entry name" value="DUF3502"/>
</dbReference>
<dbReference type="PANTHER" id="PTHR43649:SF12">
    <property type="entry name" value="DIACETYLCHITOBIOSE BINDING PROTEIN DASA"/>
    <property type="match status" value="1"/>
</dbReference>
<feature type="domain" description="DUF3502" evidence="2">
    <location>
        <begin position="445"/>
        <end position="511"/>
    </location>
</feature>
<evidence type="ECO:0000259" key="2">
    <source>
        <dbReference type="Pfam" id="PF12010"/>
    </source>
</evidence>
<dbReference type="Proteomes" id="UP001199915">
    <property type="component" value="Unassembled WGS sequence"/>
</dbReference>